<protein>
    <submittedName>
        <fullName evidence="2">DUF6020 family protein</fullName>
    </submittedName>
</protein>
<keyword evidence="1" id="KW-0812">Transmembrane</keyword>
<evidence type="ECO:0000313" key="3">
    <source>
        <dbReference type="Proteomes" id="UP001529343"/>
    </source>
</evidence>
<feature type="transmembrane region" description="Helical" evidence="1">
    <location>
        <begin position="267"/>
        <end position="285"/>
    </location>
</feature>
<proteinExistence type="predicted"/>
<dbReference type="EMBL" id="JAUDDW010000036">
    <property type="protein sequence ID" value="MDM8267092.1"/>
    <property type="molecule type" value="Genomic_DNA"/>
</dbReference>
<feature type="transmembrane region" description="Helical" evidence="1">
    <location>
        <begin position="297"/>
        <end position="330"/>
    </location>
</feature>
<feature type="transmembrane region" description="Helical" evidence="1">
    <location>
        <begin position="206"/>
        <end position="230"/>
    </location>
</feature>
<keyword evidence="1" id="KW-0472">Membrane</keyword>
<organism evidence="2 3">
    <name type="scientific">Limosilactobacillus pontis</name>
    <dbReference type="NCBI Taxonomy" id="35787"/>
    <lineage>
        <taxon>Bacteria</taxon>
        <taxon>Bacillati</taxon>
        <taxon>Bacillota</taxon>
        <taxon>Bacilli</taxon>
        <taxon>Lactobacillales</taxon>
        <taxon>Lactobacillaceae</taxon>
        <taxon>Limosilactobacillus</taxon>
    </lineage>
</organism>
<keyword evidence="1" id="KW-1133">Transmembrane helix</keyword>
<feature type="transmembrane region" description="Helical" evidence="1">
    <location>
        <begin position="336"/>
        <end position="357"/>
    </location>
</feature>
<dbReference type="Pfam" id="PF19484">
    <property type="entry name" value="DUF6020"/>
    <property type="match status" value="1"/>
</dbReference>
<dbReference type="InterPro" id="IPR046062">
    <property type="entry name" value="DUF6020"/>
</dbReference>
<dbReference type="RefSeq" id="WP_289586483.1">
    <property type="nucleotide sequence ID" value="NZ_JAUDDW010000036.1"/>
</dbReference>
<feature type="transmembrane region" description="Helical" evidence="1">
    <location>
        <begin position="242"/>
        <end position="261"/>
    </location>
</feature>
<feature type="transmembrane region" description="Helical" evidence="1">
    <location>
        <begin position="596"/>
        <end position="612"/>
    </location>
</feature>
<feature type="transmembrane region" description="Helical" evidence="1">
    <location>
        <begin position="99"/>
        <end position="119"/>
    </location>
</feature>
<feature type="transmembrane region" description="Helical" evidence="1">
    <location>
        <begin position="139"/>
        <end position="156"/>
    </location>
</feature>
<feature type="transmembrane region" description="Helical" evidence="1">
    <location>
        <begin position="37"/>
        <end position="54"/>
    </location>
</feature>
<feature type="transmembrane region" description="Helical" evidence="1">
    <location>
        <begin position="66"/>
        <end position="87"/>
    </location>
</feature>
<keyword evidence="3" id="KW-1185">Reference proteome</keyword>
<feature type="transmembrane region" description="Helical" evidence="1">
    <location>
        <begin position="543"/>
        <end position="564"/>
    </location>
</feature>
<gene>
    <name evidence="2" type="ORF">QUW44_08030</name>
</gene>
<reference evidence="2 3" key="2">
    <citation type="submission" date="2023-06" db="EMBL/GenBank/DDBJ databases">
        <authorList>
            <person name="Zeman M."/>
            <person name="Kubasova T."/>
            <person name="Jahodarova E."/>
            <person name="Nykrynova M."/>
            <person name="Rychlik I."/>
        </authorList>
    </citation>
    <scope>NUCLEOTIDE SEQUENCE [LARGE SCALE GENOMIC DNA]</scope>
    <source>
        <strain evidence="2 3">161_Gplus</strain>
    </source>
</reference>
<sequence>MSKIRSQHWLIILMIALLGINITYPTAVDVPRFNSNTYTSLLLTVWVALLYFGIRKKIVKKILKFDWVAGVIFASLYCATFVASNILNSNYLNSGINVLFNLLSWVSWIIVFSVTFAFIRTCFGTTIPKITGVPKGRCLWAILSIIWVVSIIYLLPGQISWDGLKQFCEFEGTHISQLGFTYSPTNHHPWFTTLFFGTLFNIGRSIFGVNFGIFTIVVTQFIISSIIYTYVIKYVWTTVGKIGGIITLALFASPIFSSYIATVDKSTLYYAFSAWFYLCFAKLYEGLNNKTWSYKDIFLYIFSATLAGLFRNDAFLIVIITTVLLIILTLRSKQKLFLALVSLVVILGIHLGWNVILTRDNVVKSSPSEALTIPIRQLSYVYMTDPDSFSKTELKTINKITPLSKIKENYDINNGDGLKSLYPSDTFLNSASIIKDVVSGKKTLNTTSNEKKETVDYLKLWLSAGIKHPKQYVKVYLGANSRYLNPFIMYEPGLFLNYYSSTPNSMPIFIKPSWYNEYHSLFNGHVREKGQQVLMMLTMFPPLAIVGNPATLLWIALLLLLILLKVKDWKGIVFLLPLLIMCMLFTVTSINGYTRYTIGALAASPIVISCLWKKRYDAYQMMKEK</sequence>
<evidence type="ECO:0000313" key="2">
    <source>
        <dbReference type="EMBL" id="MDM8267092.1"/>
    </source>
</evidence>
<feature type="transmembrane region" description="Helical" evidence="1">
    <location>
        <begin position="571"/>
        <end position="590"/>
    </location>
</feature>
<accession>A0ABT7V1B0</accession>
<comment type="caution">
    <text evidence="2">The sequence shown here is derived from an EMBL/GenBank/DDBJ whole genome shotgun (WGS) entry which is preliminary data.</text>
</comment>
<dbReference type="Proteomes" id="UP001529343">
    <property type="component" value="Unassembled WGS sequence"/>
</dbReference>
<evidence type="ECO:0000256" key="1">
    <source>
        <dbReference type="SAM" id="Phobius"/>
    </source>
</evidence>
<name>A0ABT7V1B0_9LACO</name>
<reference evidence="3" key="1">
    <citation type="submission" date="2023-06" db="EMBL/GenBank/DDBJ databases">
        <title>Identification and characterization of horizontal gene transfer across gut microbiota members of farm animals based on homology search.</title>
        <authorList>
            <person name="Zeman M."/>
            <person name="Kubasova T."/>
            <person name="Jahodarova E."/>
            <person name="Nykrynova M."/>
            <person name="Rychlik I."/>
        </authorList>
    </citation>
    <scope>NUCLEOTIDE SEQUENCE [LARGE SCALE GENOMIC DNA]</scope>
    <source>
        <strain evidence="3">161_Gplus</strain>
    </source>
</reference>